<accession>A0A368YGQ3</accession>
<protein>
    <submittedName>
        <fullName evidence="4">Glycosyltransferase involved in cell wall biosynthesis</fullName>
    </submittedName>
</protein>
<dbReference type="OrthoDB" id="9790710at2"/>
<keyword evidence="5" id="KW-1185">Reference proteome</keyword>
<evidence type="ECO:0000259" key="2">
    <source>
        <dbReference type="Pfam" id="PF00534"/>
    </source>
</evidence>
<gene>
    <name evidence="4" type="ORF">DFP89_1342</name>
</gene>
<dbReference type="CDD" id="cd03801">
    <property type="entry name" value="GT4_PimA-like"/>
    <property type="match status" value="1"/>
</dbReference>
<comment type="caution">
    <text evidence="4">The sequence shown here is derived from an EMBL/GenBank/DDBJ whole genome shotgun (WGS) entry which is preliminary data.</text>
</comment>
<dbReference type="Pfam" id="PF13439">
    <property type="entry name" value="Glyco_transf_4"/>
    <property type="match status" value="1"/>
</dbReference>
<feature type="domain" description="Glycosyltransferase subfamily 4-like N-terminal" evidence="3">
    <location>
        <begin position="73"/>
        <end position="160"/>
    </location>
</feature>
<dbReference type="GO" id="GO:0009103">
    <property type="term" value="P:lipopolysaccharide biosynthetic process"/>
    <property type="evidence" value="ECO:0007669"/>
    <property type="project" value="TreeGrafter"/>
</dbReference>
<feature type="domain" description="Glycosyl transferase family 1" evidence="2">
    <location>
        <begin position="168"/>
        <end position="323"/>
    </location>
</feature>
<evidence type="ECO:0000313" key="4">
    <source>
        <dbReference type="EMBL" id="RCW78628.1"/>
    </source>
</evidence>
<dbReference type="RefSeq" id="WP_114350758.1">
    <property type="nucleotide sequence ID" value="NZ_QPJL01000034.1"/>
</dbReference>
<dbReference type="Proteomes" id="UP000253345">
    <property type="component" value="Unassembled WGS sequence"/>
</dbReference>
<organism evidence="4 5">
    <name type="scientific">Paracoccus lutimaris</name>
    <dbReference type="NCBI Taxonomy" id="1490030"/>
    <lineage>
        <taxon>Bacteria</taxon>
        <taxon>Pseudomonadati</taxon>
        <taxon>Pseudomonadota</taxon>
        <taxon>Alphaproteobacteria</taxon>
        <taxon>Rhodobacterales</taxon>
        <taxon>Paracoccaceae</taxon>
        <taxon>Paracoccus</taxon>
    </lineage>
</organism>
<proteinExistence type="predicted"/>
<dbReference type="PANTHER" id="PTHR46401">
    <property type="entry name" value="GLYCOSYLTRANSFERASE WBBK-RELATED"/>
    <property type="match status" value="1"/>
</dbReference>
<reference evidence="4 5" key="1">
    <citation type="submission" date="2018-07" db="EMBL/GenBank/DDBJ databases">
        <title>Genomic Encyclopedia of Type Strains, Phase III (KMG-III): the genomes of soil and plant-associated and newly described type strains.</title>
        <authorList>
            <person name="Whitman W."/>
        </authorList>
    </citation>
    <scope>NUCLEOTIDE SEQUENCE [LARGE SCALE GENOMIC DNA]</scope>
    <source>
        <strain evidence="4 5">CECT 8525</strain>
    </source>
</reference>
<evidence type="ECO:0000313" key="5">
    <source>
        <dbReference type="Proteomes" id="UP000253345"/>
    </source>
</evidence>
<sequence length="351" mass="37720">MTLLRPATFAIPGDITALTGGYIYERRLLEGLRDQGRDVRHLELPAAFPDPSPAEMATAIRQLQAVPQNRVLILDGLVFGAIDTAALASLRAPVLAMVHHPLALETGLDPVRRDHLFRTERDNLQLSRHVLVPSPHTRDILIRDYGVEASQISIARPGIDQPTLPPVPVTPPLILSVGILHPRKGHDILIDSLTRIADLDWQAVIVGSAWDHDHASELHAMAKASGLGNRLRLPGKVSADVQQRLFAQASVFALATRYEGYGIVFDEALSHGLPIVSCATGAVPETVPAEARLLVPPDDTTSFAAALRDLLEHPEKRARLASASAALATALPGWANTAQAAGTMLDGPCFD</sequence>
<dbReference type="AlphaFoldDB" id="A0A368YGQ3"/>
<evidence type="ECO:0000256" key="1">
    <source>
        <dbReference type="ARBA" id="ARBA00022679"/>
    </source>
</evidence>
<dbReference type="InterPro" id="IPR028098">
    <property type="entry name" value="Glyco_trans_4-like_N"/>
</dbReference>
<keyword evidence="1 4" id="KW-0808">Transferase</keyword>
<dbReference type="Pfam" id="PF00534">
    <property type="entry name" value="Glycos_transf_1"/>
    <property type="match status" value="1"/>
</dbReference>
<dbReference type="InterPro" id="IPR001296">
    <property type="entry name" value="Glyco_trans_1"/>
</dbReference>
<dbReference type="SUPFAM" id="SSF53756">
    <property type="entry name" value="UDP-Glycosyltransferase/glycogen phosphorylase"/>
    <property type="match status" value="1"/>
</dbReference>
<name>A0A368YGQ3_9RHOB</name>
<dbReference type="GO" id="GO:0016757">
    <property type="term" value="F:glycosyltransferase activity"/>
    <property type="evidence" value="ECO:0007669"/>
    <property type="project" value="InterPro"/>
</dbReference>
<dbReference type="PANTHER" id="PTHR46401:SF2">
    <property type="entry name" value="GLYCOSYLTRANSFERASE WBBK-RELATED"/>
    <property type="match status" value="1"/>
</dbReference>
<evidence type="ECO:0000259" key="3">
    <source>
        <dbReference type="Pfam" id="PF13439"/>
    </source>
</evidence>
<dbReference type="EMBL" id="QPJL01000034">
    <property type="protein sequence ID" value="RCW78628.1"/>
    <property type="molecule type" value="Genomic_DNA"/>
</dbReference>
<dbReference type="Gene3D" id="3.40.50.2000">
    <property type="entry name" value="Glycogen Phosphorylase B"/>
    <property type="match status" value="2"/>
</dbReference>